<dbReference type="Proteomes" id="UP001159641">
    <property type="component" value="Unassembled WGS sequence"/>
</dbReference>
<evidence type="ECO:0000313" key="2">
    <source>
        <dbReference type="Proteomes" id="UP001159641"/>
    </source>
</evidence>
<name>A0AB34GIC2_ESCRO</name>
<gene>
    <name evidence="1" type="ORF">J1605_012090</name>
</gene>
<dbReference type="AlphaFoldDB" id="A0AB34GIC2"/>
<accession>A0AB34GIC2</accession>
<proteinExistence type="predicted"/>
<sequence>MNWLSEVVTVPSWNARDELKSNYCPFSCRTPEGHAVHLLSTRKHGKQQCHRVLQFCHATKFKGKRQDISTEVRGVQDRLSGMATTPAAVSRFCYASSNTLVLNVSLAVPWLPIQSCYVL</sequence>
<comment type="caution">
    <text evidence="1">The sequence shown here is derived from an EMBL/GenBank/DDBJ whole genome shotgun (WGS) entry which is preliminary data.</text>
</comment>
<organism evidence="1 2">
    <name type="scientific">Eschrichtius robustus</name>
    <name type="common">California gray whale</name>
    <name type="synonym">Eschrichtius gibbosus</name>
    <dbReference type="NCBI Taxonomy" id="9764"/>
    <lineage>
        <taxon>Eukaryota</taxon>
        <taxon>Metazoa</taxon>
        <taxon>Chordata</taxon>
        <taxon>Craniata</taxon>
        <taxon>Vertebrata</taxon>
        <taxon>Euteleostomi</taxon>
        <taxon>Mammalia</taxon>
        <taxon>Eutheria</taxon>
        <taxon>Laurasiatheria</taxon>
        <taxon>Artiodactyla</taxon>
        <taxon>Whippomorpha</taxon>
        <taxon>Cetacea</taxon>
        <taxon>Mysticeti</taxon>
        <taxon>Eschrichtiidae</taxon>
        <taxon>Eschrichtius</taxon>
    </lineage>
</organism>
<evidence type="ECO:0000313" key="1">
    <source>
        <dbReference type="EMBL" id="KAJ8779921.1"/>
    </source>
</evidence>
<dbReference type="EMBL" id="JAIQCJ010002192">
    <property type="protein sequence ID" value="KAJ8779921.1"/>
    <property type="molecule type" value="Genomic_DNA"/>
</dbReference>
<protein>
    <submittedName>
        <fullName evidence="1">Uncharacterized protein</fullName>
    </submittedName>
</protein>
<reference evidence="1 2" key="1">
    <citation type="submission" date="2022-11" db="EMBL/GenBank/DDBJ databases">
        <title>Whole genome sequence of Eschrichtius robustus ER-17-0199.</title>
        <authorList>
            <person name="Bruniche-Olsen A."/>
            <person name="Black A.N."/>
            <person name="Fields C.J."/>
            <person name="Walden K."/>
            <person name="Dewoody J.A."/>
        </authorList>
    </citation>
    <scope>NUCLEOTIDE SEQUENCE [LARGE SCALE GENOMIC DNA]</scope>
    <source>
        <strain evidence="1">ER-17-0199</strain>
        <tissue evidence="1">Blubber</tissue>
    </source>
</reference>
<keyword evidence="2" id="KW-1185">Reference proteome</keyword>